<dbReference type="Proteomes" id="UP000609121">
    <property type="component" value="Unassembled WGS sequence"/>
</dbReference>
<name>A0A8J6YXC2_9RHOB</name>
<dbReference type="InterPro" id="IPR009506">
    <property type="entry name" value="YjiS-like"/>
</dbReference>
<sequence>MTKIVNTWKSRFEQRGRFRRTLSELNLLSDREAADLGLSRADFRAVAHRSVYGY</sequence>
<keyword evidence="3" id="KW-1185">Reference proteome</keyword>
<dbReference type="AlphaFoldDB" id="A0A8J6YXC2"/>
<comment type="caution">
    <text evidence="2">The sequence shown here is derived from an EMBL/GenBank/DDBJ whole genome shotgun (WGS) entry which is preliminary data.</text>
</comment>
<organism evidence="2 3">
    <name type="scientific">Mangrovicoccus algicola</name>
    <dbReference type="NCBI Taxonomy" id="2771008"/>
    <lineage>
        <taxon>Bacteria</taxon>
        <taxon>Pseudomonadati</taxon>
        <taxon>Pseudomonadota</taxon>
        <taxon>Alphaproteobacteria</taxon>
        <taxon>Rhodobacterales</taxon>
        <taxon>Paracoccaceae</taxon>
        <taxon>Mangrovicoccus</taxon>
    </lineage>
</organism>
<protein>
    <submittedName>
        <fullName evidence="2">DUF1127 domain-containing protein</fullName>
    </submittedName>
</protein>
<reference evidence="2" key="1">
    <citation type="submission" date="2020-09" db="EMBL/GenBank/DDBJ databases">
        <title>A novel bacterium of genus Mangrovicoccus, isolated from South China Sea.</title>
        <authorList>
            <person name="Huang H."/>
            <person name="Mo K."/>
            <person name="Hu Y."/>
        </authorList>
    </citation>
    <scope>NUCLEOTIDE SEQUENCE</scope>
    <source>
        <strain evidence="2">HB182678</strain>
    </source>
</reference>
<proteinExistence type="predicted"/>
<dbReference type="RefSeq" id="WP_193180537.1">
    <property type="nucleotide sequence ID" value="NZ_JACVXA010000011.1"/>
</dbReference>
<gene>
    <name evidence="2" type="ORF">ICN82_05485</name>
</gene>
<dbReference type="EMBL" id="JACVXA010000011">
    <property type="protein sequence ID" value="MBE3637658.1"/>
    <property type="molecule type" value="Genomic_DNA"/>
</dbReference>
<evidence type="ECO:0000313" key="2">
    <source>
        <dbReference type="EMBL" id="MBE3637658.1"/>
    </source>
</evidence>
<dbReference type="Pfam" id="PF06568">
    <property type="entry name" value="YjiS-like"/>
    <property type="match status" value="1"/>
</dbReference>
<evidence type="ECO:0000259" key="1">
    <source>
        <dbReference type="Pfam" id="PF06568"/>
    </source>
</evidence>
<feature type="domain" description="YjiS-like" evidence="1">
    <location>
        <begin position="12"/>
        <end position="42"/>
    </location>
</feature>
<accession>A0A8J6YXC2</accession>
<evidence type="ECO:0000313" key="3">
    <source>
        <dbReference type="Proteomes" id="UP000609121"/>
    </source>
</evidence>